<evidence type="ECO:0000259" key="1">
    <source>
        <dbReference type="Pfam" id="PF18726"/>
    </source>
</evidence>
<feature type="domain" description="SAV-6107-like HEPN" evidence="1">
    <location>
        <begin position="40"/>
        <end position="135"/>
    </location>
</feature>
<accession>A0A2M9CCK0</accession>
<keyword evidence="3" id="KW-1185">Reference proteome</keyword>
<proteinExistence type="predicted"/>
<gene>
    <name evidence="2" type="ORF">CLV28_2878</name>
</gene>
<dbReference type="AlphaFoldDB" id="A0A2M9CCK0"/>
<dbReference type="RefSeq" id="WP_100424012.1">
    <property type="nucleotide sequence ID" value="NZ_BOOX01000008.1"/>
</dbReference>
<dbReference type="InterPro" id="IPR040891">
    <property type="entry name" value="HEPN_SAV_6107"/>
</dbReference>
<sequence length="155" mass="16370">MSAHDAVHAVARLRPDETGATLRRAAVRGLARADAELVAAIGAERPGERFVHAHLAALRAAAALVSARGTTARRGRPRTVWELLAVAAPELAPWSSYFAGGARERSAVESGRDDAVDAERADELLACAEDFRDEVALALDPRAGFVEVPLRVAAS</sequence>
<dbReference type="Proteomes" id="UP000231693">
    <property type="component" value="Unassembled WGS sequence"/>
</dbReference>
<dbReference type="Pfam" id="PF18726">
    <property type="entry name" value="HEPN_SAV_6107"/>
    <property type="match status" value="1"/>
</dbReference>
<reference evidence="2 3" key="1">
    <citation type="submission" date="2017-11" db="EMBL/GenBank/DDBJ databases">
        <title>Genomic Encyclopedia of Archaeal and Bacterial Type Strains, Phase II (KMG-II): From Individual Species to Whole Genera.</title>
        <authorList>
            <person name="Goeker M."/>
        </authorList>
    </citation>
    <scope>NUCLEOTIDE SEQUENCE [LARGE SCALE GENOMIC DNA]</scope>
    <source>
        <strain evidence="2 3">DSM 25478</strain>
    </source>
</reference>
<comment type="caution">
    <text evidence="2">The sequence shown here is derived from an EMBL/GenBank/DDBJ whole genome shotgun (WGS) entry which is preliminary data.</text>
</comment>
<evidence type="ECO:0000313" key="3">
    <source>
        <dbReference type="Proteomes" id="UP000231693"/>
    </source>
</evidence>
<dbReference type="EMBL" id="PGFE01000006">
    <property type="protein sequence ID" value="PJJ69069.1"/>
    <property type="molecule type" value="Genomic_DNA"/>
</dbReference>
<evidence type="ECO:0000313" key="2">
    <source>
        <dbReference type="EMBL" id="PJJ69069.1"/>
    </source>
</evidence>
<protein>
    <recommendedName>
        <fullName evidence="1">SAV-6107-like HEPN domain-containing protein</fullName>
    </recommendedName>
</protein>
<name>A0A2M9CCK0_9CELL</name>
<organism evidence="2 3">
    <name type="scientific">Sediminihabitans luteus</name>
    <dbReference type="NCBI Taxonomy" id="1138585"/>
    <lineage>
        <taxon>Bacteria</taxon>
        <taxon>Bacillati</taxon>
        <taxon>Actinomycetota</taxon>
        <taxon>Actinomycetes</taxon>
        <taxon>Micrococcales</taxon>
        <taxon>Cellulomonadaceae</taxon>
        <taxon>Sediminihabitans</taxon>
    </lineage>
</organism>